<evidence type="ECO:0000313" key="13">
    <source>
        <dbReference type="Proteomes" id="UP000664277"/>
    </source>
</evidence>
<keyword evidence="4 8" id="KW-0031">Aminopeptidase</keyword>
<evidence type="ECO:0000256" key="6">
    <source>
        <dbReference type="ARBA" id="ARBA00022670"/>
    </source>
</evidence>
<accession>A0A8J7P995</accession>
<comment type="caution">
    <text evidence="12">The sequence shown here is derived from an EMBL/GenBank/DDBJ whole genome shotgun (WGS) entry which is preliminary data.</text>
</comment>
<evidence type="ECO:0000313" key="12">
    <source>
        <dbReference type="EMBL" id="MBN8662729.1"/>
    </source>
</evidence>
<keyword evidence="5 8" id="KW-0963">Cytoplasm</keyword>
<evidence type="ECO:0000256" key="7">
    <source>
        <dbReference type="ARBA" id="ARBA00022801"/>
    </source>
</evidence>
<evidence type="ECO:0000256" key="10">
    <source>
        <dbReference type="RuleBase" id="RU003421"/>
    </source>
</evidence>
<name>A0A8J7P995_9BACT</name>
<dbReference type="GO" id="GO:0005737">
    <property type="term" value="C:cytoplasm"/>
    <property type="evidence" value="ECO:0007669"/>
    <property type="project" value="UniProtKB-SubCell"/>
</dbReference>
<reference evidence="12" key="1">
    <citation type="submission" date="2021-02" db="EMBL/GenBank/DDBJ databases">
        <title>Genome-Resolved Metagenomics of a Microbial Community Performing Photosynthetic Biological Nutrient Removal.</title>
        <authorList>
            <person name="Mcdaniel E.A."/>
        </authorList>
    </citation>
    <scope>NUCLEOTIDE SEQUENCE</scope>
    <source>
        <strain evidence="12">UWPOB_OBS1</strain>
    </source>
</reference>
<keyword evidence="7 8" id="KW-0378">Hydrolase</keyword>
<dbReference type="InterPro" id="IPR029058">
    <property type="entry name" value="AB_hydrolase_fold"/>
</dbReference>
<evidence type="ECO:0000256" key="9">
    <source>
        <dbReference type="PIRSR" id="PIRSR006431-1"/>
    </source>
</evidence>
<dbReference type="PANTHER" id="PTHR43722:SF1">
    <property type="entry name" value="PROLINE IMINOPEPTIDASE"/>
    <property type="match status" value="1"/>
</dbReference>
<comment type="catalytic activity">
    <reaction evidence="1 8 10">
        <text>Release of N-terminal proline from a peptide.</text>
        <dbReference type="EC" id="3.4.11.5"/>
    </reaction>
</comment>
<evidence type="ECO:0000256" key="8">
    <source>
        <dbReference type="PIRNR" id="PIRNR006431"/>
    </source>
</evidence>
<evidence type="ECO:0000256" key="1">
    <source>
        <dbReference type="ARBA" id="ARBA00001585"/>
    </source>
</evidence>
<evidence type="ECO:0000256" key="3">
    <source>
        <dbReference type="ARBA" id="ARBA00010088"/>
    </source>
</evidence>
<protein>
    <recommendedName>
        <fullName evidence="8 10">Proline iminopeptidase</fullName>
        <shortName evidence="8">PIP</shortName>
        <ecNumber evidence="8 10">3.4.11.5</ecNumber>
    </recommendedName>
    <alternativeName>
        <fullName evidence="8">Prolyl aminopeptidase</fullName>
    </alternativeName>
</protein>
<organism evidence="12 13">
    <name type="scientific">Candidatus Obscuribacter phosphatis</name>
    <dbReference type="NCBI Taxonomy" id="1906157"/>
    <lineage>
        <taxon>Bacteria</taxon>
        <taxon>Bacillati</taxon>
        <taxon>Candidatus Melainabacteria</taxon>
        <taxon>Candidatus Obscuribacterales</taxon>
        <taxon>Candidatus Obscuribacteraceae</taxon>
        <taxon>Candidatus Obscuribacter</taxon>
    </lineage>
</organism>
<dbReference type="PANTHER" id="PTHR43722">
    <property type="entry name" value="PROLINE IMINOPEPTIDASE"/>
    <property type="match status" value="1"/>
</dbReference>
<dbReference type="Pfam" id="PF00561">
    <property type="entry name" value="Abhydrolase_1"/>
    <property type="match status" value="1"/>
</dbReference>
<feature type="domain" description="AB hydrolase-1" evidence="11">
    <location>
        <begin position="49"/>
        <end position="311"/>
    </location>
</feature>
<dbReference type="EC" id="3.4.11.5" evidence="8 10"/>
<dbReference type="InterPro" id="IPR005944">
    <property type="entry name" value="Pro_iminopeptidase"/>
</dbReference>
<proteinExistence type="inferred from homology"/>
<dbReference type="NCBIfam" id="TIGR01249">
    <property type="entry name" value="pro_imino_pep_1"/>
    <property type="match status" value="1"/>
</dbReference>
<dbReference type="PRINTS" id="PR00793">
    <property type="entry name" value="PROAMNOPTASE"/>
</dbReference>
<evidence type="ECO:0000256" key="5">
    <source>
        <dbReference type="ARBA" id="ARBA00022490"/>
    </source>
</evidence>
<comment type="subcellular location">
    <subcellularLocation>
        <location evidence="2 8">Cytoplasm</location>
    </subcellularLocation>
</comment>
<dbReference type="InterPro" id="IPR000073">
    <property type="entry name" value="AB_hydrolase_1"/>
</dbReference>
<dbReference type="PRINTS" id="PR00111">
    <property type="entry name" value="ABHYDROLASE"/>
</dbReference>
<dbReference type="EMBL" id="JAFLCK010000050">
    <property type="protein sequence ID" value="MBN8662729.1"/>
    <property type="molecule type" value="Genomic_DNA"/>
</dbReference>
<dbReference type="PIRSF" id="PIRSF006431">
    <property type="entry name" value="Pept_S33"/>
    <property type="match status" value="1"/>
</dbReference>
<dbReference type="Gene3D" id="3.40.50.1820">
    <property type="entry name" value="alpha/beta hydrolase"/>
    <property type="match status" value="1"/>
</dbReference>
<feature type="active site" description="Proton donor" evidence="9">
    <location>
        <position position="308"/>
    </location>
</feature>
<dbReference type="InterPro" id="IPR002410">
    <property type="entry name" value="Peptidase_S33"/>
</dbReference>
<comment type="similarity">
    <text evidence="3 8 10">Belongs to the peptidase S33 family.</text>
</comment>
<dbReference type="GO" id="GO:0006508">
    <property type="term" value="P:proteolysis"/>
    <property type="evidence" value="ECO:0007669"/>
    <property type="project" value="UniProtKB-KW"/>
</dbReference>
<sequence>MVKKIRKTKPVTRQDGELYPEIEPFCTGYLDVEGGHSIYFEESGNPKGKPVVFLHGGPGGGTSPSYRRFFNPDRFRIILFDQRGCGKSKPFASLENNTTWDLVSDIEALREHFGIDKWMVFGGSWGSTLALTYAEAHPERVTELVLRGIFMGRKKELAWFYQEGASYVFPEFWQDYLKPIPVRERGNLIKAYYKRLTSKSEKVRLEAARAWSIWEGATSKLFVDHELIARNGGDDFATAFARIECHYFVNNCFFESDSQLLDGVDFIRHIPTTIVQGRYDMVCPATSAFELAQAFPEAEFIVVPDAGHSMNEPGIRRALLNACDKYAGL</sequence>
<dbReference type="GO" id="GO:0004177">
    <property type="term" value="F:aminopeptidase activity"/>
    <property type="evidence" value="ECO:0007669"/>
    <property type="project" value="UniProtKB-UniRule"/>
</dbReference>
<evidence type="ECO:0000259" key="11">
    <source>
        <dbReference type="Pfam" id="PF00561"/>
    </source>
</evidence>
<feature type="active site" description="Nucleophile" evidence="9">
    <location>
        <position position="124"/>
    </location>
</feature>
<evidence type="ECO:0000256" key="2">
    <source>
        <dbReference type="ARBA" id="ARBA00004496"/>
    </source>
</evidence>
<dbReference type="Proteomes" id="UP000664277">
    <property type="component" value="Unassembled WGS sequence"/>
</dbReference>
<feature type="active site" evidence="9">
    <location>
        <position position="280"/>
    </location>
</feature>
<gene>
    <name evidence="12" type="primary">pip</name>
    <name evidence="12" type="ORF">J0M35_20340</name>
</gene>
<dbReference type="AlphaFoldDB" id="A0A8J7P995"/>
<dbReference type="SUPFAM" id="SSF53474">
    <property type="entry name" value="alpha/beta-Hydrolases"/>
    <property type="match status" value="1"/>
</dbReference>
<evidence type="ECO:0000256" key="4">
    <source>
        <dbReference type="ARBA" id="ARBA00022438"/>
    </source>
</evidence>
<keyword evidence="6 8" id="KW-0645">Protease</keyword>